<evidence type="ECO:0000313" key="1">
    <source>
        <dbReference type="EMBL" id="ABZ74249.1"/>
    </source>
</evidence>
<dbReference type="EMBL" id="CP000928">
    <property type="protein sequence ID" value="ABZ74249.1"/>
    <property type="molecule type" value="Genomic_DNA"/>
</dbReference>
<geneLocation type="plasmid" evidence="1">
    <name>pCAUL01</name>
</geneLocation>
<dbReference type="InterPro" id="IPR037479">
    <property type="entry name" value="Tauto_MSAD"/>
</dbReference>
<dbReference type="AlphaFoldDB" id="B0T974"/>
<organism evidence="1">
    <name type="scientific">Caulobacter sp. (strain K31)</name>
    <dbReference type="NCBI Taxonomy" id="366602"/>
    <lineage>
        <taxon>Bacteria</taxon>
        <taxon>Pseudomonadati</taxon>
        <taxon>Pseudomonadota</taxon>
        <taxon>Alphaproteobacteria</taxon>
        <taxon>Caulobacterales</taxon>
        <taxon>Caulobacteraceae</taxon>
        <taxon>Caulobacter</taxon>
    </lineage>
</organism>
<dbReference type="PANTHER" id="PTHR38460">
    <property type="entry name" value="TAUTOMERASE YOLI-RELATED"/>
    <property type="match status" value="1"/>
</dbReference>
<dbReference type="OrthoDB" id="9804765at2"/>
<protein>
    <submittedName>
        <fullName evidence="1">4-oxalocrotonate tautomerase</fullName>
    </submittedName>
</protein>
<sequence length="130" mass="14527">MPLVRVTMIKGKSPDYIKKLSDSIYESLVEAYQMPENDMFQIIEQLEPGSLIFDRNFGVKRPRSDDFMFINIESSGRDRQAKEAFIKRLSEKLAASPGVAPSDVFVRLSVNSVLDDFSFGEGVTAAVTLA</sequence>
<dbReference type="KEGG" id="cak:Caul_5129"/>
<dbReference type="Gene3D" id="3.30.429.10">
    <property type="entry name" value="Macrophage Migration Inhibitory Factor"/>
    <property type="match status" value="1"/>
</dbReference>
<gene>
    <name evidence="1" type="ordered locus">Caul_5129</name>
</gene>
<name>B0T974_CAUSK</name>
<dbReference type="PANTHER" id="PTHR38460:SF1">
    <property type="entry name" value="TAUTOMERASE YOLI-RELATED"/>
    <property type="match status" value="1"/>
</dbReference>
<dbReference type="SUPFAM" id="SSF55331">
    <property type="entry name" value="Tautomerase/MIF"/>
    <property type="match status" value="1"/>
</dbReference>
<proteinExistence type="predicted"/>
<dbReference type="InterPro" id="IPR014347">
    <property type="entry name" value="Tautomerase/MIF_sf"/>
</dbReference>
<dbReference type="Pfam" id="PF14552">
    <property type="entry name" value="Tautomerase_2"/>
    <property type="match status" value="1"/>
</dbReference>
<accession>B0T974</accession>
<reference evidence="1" key="1">
    <citation type="submission" date="2008-01" db="EMBL/GenBank/DDBJ databases">
        <title>Complete sequence of plasmid1 pCAUL01 of Caulobacter sp. K31.</title>
        <authorList>
            <consortium name="US DOE Joint Genome Institute"/>
            <person name="Copeland A."/>
            <person name="Lucas S."/>
            <person name="Lapidus A."/>
            <person name="Barry K."/>
            <person name="Glavina del Rio T."/>
            <person name="Dalin E."/>
            <person name="Tice H."/>
            <person name="Pitluck S."/>
            <person name="Bruce D."/>
            <person name="Goodwin L."/>
            <person name="Thompson L.S."/>
            <person name="Brettin T."/>
            <person name="Detter J.C."/>
            <person name="Han C."/>
            <person name="Schmutz J."/>
            <person name="Larimer F."/>
            <person name="Land M."/>
            <person name="Hauser L."/>
            <person name="Kyrpides N."/>
            <person name="Kim E."/>
            <person name="Stephens C."/>
            <person name="Richardson P."/>
        </authorList>
    </citation>
    <scope>NUCLEOTIDE SEQUENCE [LARGE SCALE GENOMIC DNA]</scope>
    <source>
        <strain evidence="1">K31</strain>
        <plasmid evidence="1">pCAUL01</plasmid>
    </source>
</reference>
<dbReference type="HOGENOM" id="CLU_148073_0_0_5"/>
<keyword evidence="1" id="KW-0614">Plasmid</keyword>